<dbReference type="WBParaSite" id="TCNE_0000000301-mRNA-1">
    <property type="protein sequence ID" value="TCNE_0000000301-mRNA-1"/>
    <property type="gene ID" value="TCNE_0000000301"/>
</dbReference>
<evidence type="ECO:0000313" key="3">
    <source>
        <dbReference type="Proteomes" id="UP000050794"/>
    </source>
</evidence>
<evidence type="ECO:0000256" key="1">
    <source>
        <dbReference type="SAM" id="SignalP"/>
    </source>
</evidence>
<keyword evidence="1" id="KW-0732">Signal</keyword>
<dbReference type="AlphaFoldDB" id="A0A183TUT4"/>
<dbReference type="Proteomes" id="UP000050794">
    <property type="component" value="Unassembled WGS sequence"/>
</dbReference>
<accession>A0A183TUT4</accession>
<organism evidence="3 4">
    <name type="scientific">Toxocara canis</name>
    <name type="common">Canine roundworm</name>
    <dbReference type="NCBI Taxonomy" id="6265"/>
    <lineage>
        <taxon>Eukaryota</taxon>
        <taxon>Metazoa</taxon>
        <taxon>Ecdysozoa</taxon>
        <taxon>Nematoda</taxon>
        <taxon>Chromadorea</taxon>
        <taxon>Rhabditida</taxon>
        <taxon>Spirurina</taxon>
        <taxon>Ascaridomorpha</taxon>
        <taxon>Ascaridoidea</taxon>
        <taxon>Toxocaridae</taxon>
        <taxon>Toxocara</taxon>
    </lineage>
</organism>
<reference evidence="2 3" key="2">
    <citation type="submission" date="2018-11" db="EMBL/GenBank/DDBJ databases">
        <authorList>
            <consortium name="Pathogen Informatics"/>
        </authorList>
    </citation>
    <scope>NUCLEOTIDE SEQUENCE [LARGE SCALE GENOMIC DNA]</scope>
</reference>
<proteinExistence type="predicted"/>
<name>A0A183TUT4_TOXCA</name>
<protein>
    <submittedName>
        <fullName evidence="4">Secreted protein</fullName>
    </submittedName>
</protein>
<keyword evidence="3" id="KW-1185">Reference proteome</keyword>
<reference evidence="4" key="1">
    <citation type="submission" date="2016-06" db="UniProtKB">
        <authorList>
            <consortium name="WormBaseParasite"/>
        </authorList>
    </citation>
    <scope>IDENTIFICATION</scope>
</reference>
<gene>
    <name evidence="2" type="ORF">TCNE_LOCUS4</name>
</gene>
<feature type="chain" id="PRO_5044552817" evidence="1">
    <location>
        <begin position="27"/>
        <end position="129"/>
    </location>
</feature>
<sequence>MFAAAVAVAAAAVVVVVVAVAAAADAADEASHIRRVCGHWCSLTPFAIAHQQRLAVRRVQTDDASMMYPRRRNTTRKSAMCCNMDRSPIERTHRIGLVGVNADPIKLLQQPVVAYKMIASRRPLNRLEA</sequence>
<feature type="signal peptide" evidence="1">
    <location>
        <begin position="1"/>
        <end position="26"/>
    </location>
</feature>
<dbReference type="EMBL" id="UYWY01000001">
    <property type="protein sequence ID" value="VDM23353.1"/>
    <property type="molecule type" value="Genomic_DNA"/>
</dbReference>
<evidence type="ECO:0000313" key="4">
    <source>
        <dbReference type="WBParaSite" id="TCNE_0000000301-mRNA-1"/>
    </source>
</evidence>
<evidence type="ECO:0000313" key="2">
    <source>
        <dbReference type="EMBL" id="VDM23353.1"/>
    </source>
</evidence>